<protein>
    <recommendedName>
        <fullName evidence="4">N-acetyltransferase domain-containing protein</fullName>
    </recommendedName>
</protein>
<dbReference type="EMBL" id="PFEU01000007">
    <property type="protein sequence ID" value="PJE77002.1"/>
    <property type="molecule type" value="Genomic_DNA"/>
</dbReference>
<organism evidence="2 3">
    <name type="scientific">Candidatus Uhrbacteria bacterium CG10_big_fil_rev_8_21_14_0_10_48_16</name>
    <dbReference type="NCBI Taxonomy" id="1975038"/>
    <lineage>
        <taxon>Bacteria</taxon>
        <taxon>Candidatus Uhriibacteriota</taxon>
    </lineage>
</organism>
<evidence type="ECO:0000313" key="2">
    <source>
        <dbReference type="EMBL" id="PJE77002.1"/>
    </source>
</evidence>
<evidence type="ECO:0000256" key="1">
    <source>
        <dbReference type="SAM" id="MobiDB-lite"/>
    </source>
</evidence>
<dbReference type="AlphaFoldDB" id="A0A2M8LHT7"/>
<sequence length="225" mass="25528">MQTLTGTTHPTSPLEYDKDIDGAEKTPGIDYLHGEELDDFREEWYEAIEAMTRAEPHLLTKTREDLEPAVRERRIVVAIDRTHGDKVVGCIVLWPLCKEEDGLGWYELGTFLVIPSYRFGQTKLPIGDNMYRYLLATNREKNILGTTTNAHAIHTGMRHGMQMISFHTLPLVVHRATCICPFTKTGTNDNLRCHIKDGTIGQGGCRVRVSTPTWERMGKPPLFSF</sequence>
<feature type="region of interest" description="Disordered" evidence="1">
    <location>
        <begin position="1"/>
        <end position="20"/>
    </location>
</feature>
<feature type="compositionally biased region" description="Polar residues" evidence="1">
    <location>
        <begin position="1"/>
        <end position="11"/>
    </location>
</feature>
<proteinExistence type="predicted"/>
<dbReference type="SUPFAM" id="SSF55729">
    <property type="entry name" value="Acyl-CoA N-acyltransferases (Nat)"/>
    <property type="match status" value="1"/>
</dbReference>
<reference evidence="3" key="1">
    <citation type="submission" date="2017-09" db="EMBL/GenBank/DDBJ databases">
        <title>Depth-based differentiation of microbial function through sediment-hosted aquifers and enrichment of novel symbionts in the deep terrestrial subsurface.</title>
        <authorList>
            <person name="Probst A.J."/>
            <person name="Ladd B."/>
            <person name="Jarett J.K."/>
            <person name="Geller-Mcgrath D.E."/>
            <person name="Sieber C.M.K."/>
            <person name="Emerson J.B."/>
            <person name="Anantharaman K."/>
            <person name="Thomas B.C."/>
            <person name="Malmstrom R."/>
            <person name="Stieglmeier M."/>
            <person name="Klingl A."/>
            <person name="Woyke T."/>
            <person name="Ryan C.M."/>
            <person name="Banfield J.F."/>
        </authorList>
    </citation>
    <scope>NUCLEOTIDE SEQUENCE [LARGE SCALE GENOMIC DNA]</scope>
</reference>
<name>A0A2M8LHT7_9BACT</name>
<evidence type="ECO:0008006" key="4">
    <source>
        <dbReference type="Google" id="ProtNLM"/>
    </source>
</evidence>
<evidence type="ECO:0000313" key="3">
    <source>
        <dbReference type="Proteomes" id="UP000231436"/>
    </source>
</evidence>
<gene>
    <name evidence="2" type="ORF">COV05_01095</name>
</gene>
<accession>A0A2M8LHT7</accession>
<comment type="caution">
    <text evidence="2">The sequence shown here is derived from an EMBL/GenBank/DDBJ whole genome shotgun (WGS) entry which is preliminary data.</text>
</comment>
<dbReference type="Proteomes" id="UP000231436">
    <property type="component" value="Unassembled WGS sequence"/>
</dbReference>
<dbReference type="InterPro" id="IPR016181">
    <property type="entry name" value="Acyl_CoA_acyltransferase"/>
</dbReference>